<dbReference type="Proteomes" id="UP000054560">
    <property type="component" value="Unassembled WGS sequence"/>
</dbReference>
<dbReference type="SUPFAM" id="SSF52540">
    <property type="entry name" value="P-loop containing nucleoside triphosphate hydrolases"/>
    <property type="match status" value="1"/>
</dbReference>
<evidence type="ECO:0000313" key="1">
    <source>
        <dbReference type="EMBL" id="KNC70088.1"/>
    </source>
</evidence>
<reference evidence="1 2" key="1">
    <citation type="submission" date="2011-02" db="EMBL/GenBank/DDBJ databases">
        <title>The Genome Sequence of Sphaeroforma arctica JP610.</title>
        <authorList>
            <consortium name="The Broad Institute Genome Sequencing Platform"/>
            <person name="Russ C."/>
            <person name="Cuomo C."/>
            <person name="Young S.K."/>
            <person name="Zeng Q."/>
            <person name="Gargeya S."/>
            <person name="Alvarado L."/>
            <person name="Berlin A."/>
            <person name="Chapman S.B."/>
            <person name="Chen Z."/>
            <person name="Freedman E."/>
            <person name="Gellesch M."/>
            <person name="Goldberg J."/>
            <person name="Griggs A."/>
            <person name="Gujja S."/>
            <person name="Heilman E."/>
            <person name="Heiman D."/>
            <person name="Howarth C."/>
            <person name="Mehta T."/>
            <person name="Neiman D."/>
            <person name="Pearson M."/>
            <person name="Roberts A."/>
            <person name="Saif S."/>
            <person name="Shea T."/>
            <person name="Shenoy N."/>
            <person name="Sisk P."/>
            <person name="Stolte C."/>
            <person name="Sykes S."/>
            <person name="White J."/>
            <person name="Yandava C."/>
            <person name="Burger G."/>
            <person name="Gray M.W."/>
            <person name="Holland P.W.H."/>
            <person name="King N."/>
            <person name="Lang F.B.F."/>
            <person name="Roger A.J."/>
            <person name="Ruiz-Trillo I."/>
            <person name="Haas B."/>
            <person name="Nusbaum C."/>
            <person name="Birren B."/>
        </authorList>
    </citation>
    <scope>NUCLEOTIDE SEQUENCE [LARGE SCALE GENOMIC DNA]</scope>
    <source>
        <strain evidence="1 2">JP610</strain>
    </source>
</reference>
<protein>
    <submittedName>
        <fullName evidence="1">Uncharacterized protein</fullName>
    </submittedName>
</protein>
<keyword evidence="2" id="KW-1185">Reference proteome</keyword>
<feature type="non-terminal residue" evidence="1">
    <location>
        <position position="1"/>
    </location>
</feature>
<name>A0A0L0F1R9_9EUKA</name>
<dbReference type="AlphaFoldDB" id="A0A0L0F1R9"/>
<proteinExistence type="predicted"/>
<dbReference type="EMBL" id="KQ252180">
    <property type="protein sequence ID" value="KNC70088.1"/>
    <property type="molecule type" value="Genomic_DNA"/>
</dbReference>
<dbReference type="InterPro" id="IPR027417">
    <property type="entry name" value="P-loop_NTPase"/>
</dbReference>
<accession>A0A0L0F1R9</accession>
<organism evidence="1 2">
    <name type="scientific">Sphaeroforma arctica JP610</name>
    <dbReference type="NCBI Taxonomy" id="667725"/>
    <lineage>
        <taxon>Eukaryota</taxon>
        <taxon>Ichthyosporea</taxon>
        <taxon>Ichthyophonida</taxon>
        <taxon>Sphaeroforma</taxon>
    </lineage>
</organism>
<evidence type="ECO:0000313" key="2">
    <source>
        <dbReference type="Proteomes" id="UP000054560"/>
    </source>
</evidence>
<dbReference type="OrthoDB" id="10042665at2759"/>
<sequence>KGQSLPLVLMLTGQPGTGKTFTARLIRDTVFHTPNGGGGEKWGFVEFIASM</sequence>
<dbReference type="GeneID" id="25917894"/>
<dbReference type="RefSeq" id="XP_014143990.1">
    <property type="nucleotide sequence ID" value="XM_014288515.1"/>
</dbReference>
<gene>
    <name evidence="1" type="ORF">SARC_17390</name>
</gene>